<dbReference type="Proteomes" id="UP000469346">
    <property type="component" value="Unassembled WGS sequence"/>
</dbReference>
<evidence type="ECO:0000256" key="2">
    <source>
        <dbReference type="RuleBase" id="RU004429"/>
    </source>
</evidence>
<dbReference type="Pfam" id="PF00499">
    <property type="entry name" value="Oxidored_q3"/>
    <property type="match status" value="1"/>
</dbReference>
<dbReference type="Gene3D" id="1.20.120.1200">
    <property type="entry name" value="NADH-ubiquinone/plastoquinone oxidoreductase chain 6, subunit NuoJ"/>
    <property type="match status" value="1"/>
</dbReference>
<proteinExistence type="inferred from homology"/>
<name>A0A6N9TJN2_DISTH</name>
<feature type="transmembrane region" description="Helical" evidence="2">
    <location>
        <begin position="6"/>
        <end position="22"/>
    </location>
</feature>
<keyword evidence="2" id="KW-1003">Cell membrane</keyword>
<gene>
    <name evidence="3" type="ORF">G3N55_01210</name>
</gene>
<organism evidence="3 4">
    <name type="scientific">Dissulfurirhabdus thermomarina</name>
    <dbReference type="NCBI Taxonomy" id="1765737"/>
    <lineage>
        <taxon>Bacteria</taxon>
        <taxon>Deltaproteobacteria</taxon>
        <taxon>Dissulfurirhabdaceae</taxon>
        <taxon>Dissulfurirhabdus</taxon>
    </lineage>
</organism>
<protein>
    <recommendedName>
        <fullName evidence="2">NADH-quinone oxidoreductase subunit J</fullName>
        <ecNumber evidence="2">7.1.1.-</ecNumber>
    </recommendedName>
</protein>
<comment type="subcellular location">
    <subcellularLocation>
        <location evidence="2">Cell membrane</location>
        <topology evidence="2">Multi-pass membrane protein</topology>
    </subcellularLocation>
</comment>
<keyword evidence="2" id="KW-0472">Membrane</keyword>
<reference evidence="3 4" key="1">
    <citation type="submission" date="2020-02" db="EMBL/GenBank/DDBJ databases">
        <title>Comparative genomics of sulfur disproportionating microorganisms.</title>
        <authorList>
            <person name="Ward L.M."/>
            <person name="Bertran E."/>
            <person name="Johnston D.T."/>
        </authorList>
    </citation>
    <scope>NUCLEOTIDE SEQUENCE [LARGE SCALE GENOMIC DNA]</scope>
    <source>
        <strain evidence="3 4">DSM 100025</strain>
    </source>
</reference>
<sequence length="165" mass="17483">MDYYFWSFAVLAVAAGLFTISWKNPLPCALGLLTVFVALAGLYLHLHAPLVAIFQVAIYAGAILVLVVFVIMLLVSPEGRLEAFQANKTFRTLGAALGVGLAALLALGAKGVADIVGRRELPGGFGDPGRVGDLLFSDFLLHFEVASVLLLVALIGAIYLAKRNL</sequence>
<dbReference type="InterPro" id="IPR042106">
    <property type="entry name" value="Nuo/plastoQ_OxRdtase_6_NuoJ"/>
</dbReference>
<dbReference type="InterPro" id="IPR001457">
    <property type="entry name" value="NADH_UbQ/plastoQ_OxRdtase_su6"/>
</dbReference>
<feature type="transmembrane region" description="Helical" evidence="2">
    <location>
        <begin position="95"/>
        <end position="113"/>
    </location>
</feature>
<comment type="catalytic activity">
    <reaction evidence="2">
        <text>a quinone + NADH + 5 H(+)(in) = a quinol + NAD(+) + 4 H(+)(out)</text>
        <dbReference type="Rhea" id="RHEA:57888"/>
        <dbReference type="ChEBI" id="CHEBI:15378"/>
        <dbReference type="ChEBI" id="CHEBI:24646"/>
        <dbReference type="ChEBI" id="CHEBI:57540"/>
        <dbReference type="ChEBI" id="CHEBI:57945"/>
        <dbReference type="ChEBI" id="CHEBI:132124"/>
    </reaction>
</comment>
<keyword evidence="2" id="KW-1133">Transmembrane helix</keyword>
<feature type="transmembrane region" description="Helical" evidence="2">
    <location>
        <begin position="52"/>
        <end position="75"/>
    </location>
</feature>
<dbReference type="PANTHER" id="PTHR33269:SF17">
    <property type="entry name" value="NADH-UBIQUINONE OXIDOREDUCTASE CHAIN 6"/>
    <property type="match status" value="1"/>
</dbReference>
<feature type="transmembrane region" description="Helical" evidence="2">
    <location>
        <begin position="139"/>
        <end position="161"/>
    </location>
</feature>
<keyword evidence="4" id="KW-1185">Reference proteome</keyword>
<comment type="similarity">
    <text evidence="1 2">Belongs to the complex I subunit 6 family.</text>
</comment>
<dbReference type="GO" id="GO:0008137">
    <property type="term" value="F:NADH dehydrogenase (ubiquinone) activity"/>
    <property type="evidence" value="ECO:0007669"/>
    <property type="project" value="UniProtKB-UniRule"/>
</dbReference>
<evidence type="ECO:0000313" key="4">
    <source>
        <dbReference type="Proteomes" id="UP000469346"/>
    </source>
</evidence>
<evidence type="ECO:0000313" key="3">
    <source>
        <dbReference type="EMBL" id="NDY41471.1"/>
    </source>
</evidence>
<feature type="transmembrane region" description="Helical" evidence="2">
    <location>
        <begin position="29"/>
        <end position="46"/>
    </location>
</feature>
<evidence type="ECO:0000256" key="1">
    <source>
        <dbReference type="ARBA" id="ARBA00005698"/>
    </source>
</evidence>
<dbReference type="PANTHER" id="PTHR33269">
    <property type="entry name" value="NADH-UBIQUINONE OXIDOREDUCTASE CHAIN 6"/>
    <property type="match status" value="1"/>
</dbReference>
<dbReference type="RefSeq" id="WP_163297629.1">
    <property type="nucleotide sequence ID" value="NZ_JAAGRR010000005.1"/>
</dbReference>
<comment type="caution">
    <text evidence="3">The sequence shown here is derived from an EMBL/GenBank/DDBJ whole genome shotgun (WGS) entry which is preliminary data.</text>
</comment>
<keyword evidence="2" id="KW-0520">NAD</keyword>
<accession>A0A6N9TJN2</accession>
<dbReference type="GO" id="GO:0005886">
    <property type="term" value="C:plasma membrane"/>
    <property type="evidence" value="ECO:0007669"/>
    <property type="project" value="UniProtKB-SubCell"/>
</dbReference>
<keyword evidence="2" id="KW-0874">Quinone</keyword>
<keyword evidence="2" id="KW-0812">Transmembrane</keyword>
<dbReference type="AlphaFoldDB" id="A0A6N9TJN2"/>
<dbReference type="EMBL" id="JAAGRR010000005">
    <property type="protein sequence ID" value="NDY41471.1"/>
    <property type="molecule type" value="Genomic_DNA"/>
</dbReference>
<comment type="function">
    <text evidence="2">NDH-1 shuttles electrons from NADH, via FMN and iron-sulfur (Fe-S) centers, to quinones in the respiratory chain. Couples the redox reaction to proton translocation (for every two electrons transferred, four hydrogen ions are translocated across the cytoplasmic membrane), and thus conserves the redox energy in a proton gradient.</text>
</comment>
<dbReference type="EC" id="7.1.1.-" evidence="2"/>
<dbReference type="GO" id="GO:0048038">
    <property type="term" value="F:quinone binding"/>
    <property type="evidence" value="ECO:0007669"/>
    <property type="project" value="UniProtKB-UniRule"/>
</dbReference>